<organism evidence="1 2">
    <name type="scientific">Penicillium polonicum</name>
    <dbReference type="NCBI Taxonomy" id="60169"/>
    <lineage>
        <taxon>Eukaryota</taxon>
        <taxon>Fungi</taxon>
        <taxon>Dikarya</taxon>
        <taxon>Ascomycota</taxon>
        <taxon>Pezizomycotina</taxon>
        <taxon>Eurotiomycetes</taxon>
        <taxon>Eurotiomycetidae</taxon>
        <taxon>Eurotiales</taxon>
        <taxon>Aspergillaceae</taxon>
        <taxon>Penicillium</taxon>
    </lineage>
</organism>
<evidence type="ECO:0000313" key="2">
    <source>
        <dbReference type="Proteomes" id="UP000191408"/>
    </source>
</evidence>
<dbReference type="EMBL" id="MDYM01000009">
    <property type="protein sequence ID" value="OQD63441.1"/>
    <property type="molecule type" value="Genomic_DNA"/>
</dbReference>
<proteinExistence type="predicted"/>
<name>A0A1V6NFG4_PENPO</name>
<comment type="caution">
    <text evidence="1">The sequence shown here is derived from an EMBL/GenBank/DDBJ whole genome shotgun (WGS) entry which is preliminary data.</text>
</comment>
<gene>
    <name evidence="1" type="ORF">PENPOL_c009G06963</name>
</gene>
<evidence type="ECO:0000313" key="1">
    <source>
        <dbReference type="EMBL" id="OQD63441.1"/>
    </source>
</evidence>
<dbReference type="AlphaFoldDB" id="A0A1V6NFG4"/>
<protein>
    <submittedName>
        <fullName evidence="1">Uncharacterized protein</fullName>
    </submittedName>
</protein>
<keyword evidence="2" id="KW-1185">Reference proteome</keyword>
<sequence>MAKSLRRVVDEGRCVTPNANDITEIRVANPAEVQKACSIIGHANLEDGGIISRTAMSKKDTRRTIASTILGSDSCWL</sequence>
<accession>A0A1V6NFG4</accession>
<dbReference type="Proteomes" id="UP000191408">
    <property type="component" value="Unassembled WGS sequence"/>
</dbReference>
<reference evidence="2" key="1">
    <citation type="journal article" date="2017" name="Nat. Microbiol.">
        <title>Global analysis of biosynthetic gene clusters reveals vast potential of secondary metabolite production in Penicillium species.</title>
        <authorList>
            <person name="Nielsen J.C."/>
            <person name="Grijseels S."/>
            <person name="Prigent S."/>
            <person name="Ji B."/>
            <person name="Dainat J."/>
            <person name="Nielsen K.F."/>
            <person name="Frisvad J.C."/>
            <person name="Workman M."/>
            <person name="Nielsen J."/>
        </authorList>
    </citation>
    <scope>NUCLEOTIDE SEQUENCE [LARGE SCALE GENOMIC DNA]</scope>
    <source>
        <strain evidence="2">IBT 4502</strain>
    </source>
</reference>